<sequence>MNETILLTGASGFLGRRIARFLQRTDAYLITTSRQQESYPNHLVRDLANVTAEIAQNVDTVIHFAGLNETANASDADYHTANVGHSVKLLESAMAAGVRRFIFISTTKVHGESGMDITENSPLAPATAYARSKLAAEMALQQAAKDRIDLVILRLPLIYHIDAVNEFGHYIAMVKEGRSLPFDKMDNQRTMLALCNFESALNAVLMQPEKGSDTFIIADGFALSTTEIFKGIAVSAEVPLQLFYLPKIMAKASMKLTGRARSFDELWGSYVVNSQYAQTTLNWQPARDYVANLSN</sequence>
<name>A0AB35C0I8_9GAMM</name>
<proteinExistence type="inferred from homology"/>
<evidence type="ECO:0000256" key="1">
    <source>
        <dbReference type="ARBA" id="ARBA00005125"/>
    </source>
</evidence>
<dbReference type="SUPFAM" id="SSF51735">
    <property type="entry name" value="NAD(P)-binding Rossmann-fold domains"/>
    <property type="match status" value="1"/>
</dbReference>
<evidence type="ECO:0000256" key="2">
    <source>
        <dbReference type="ARBA" id="ARBA00007637"/>
    </source>
</evidence>
<dbReference type="Proteomes" id="UP000680020">
    <property type="component" value="Unassembled WGS sequence"/>
</dbReference>
<comment type="similarity">
    <text evidence="2">Belongs to the NAD(P)-dependent epimerase/dehydratase family.</text>
</comment>
<evidence type="ECO:0000313" key="5">
    <source>
        <dbReference type="Proteomes" id="UP000680020"/>
    </source>
</evidence>
<dbReference type="Pfam" id="PF01370">
    <property type="entry name" value="Epimerase"/>
    <property type="match status" value="1"/>
</dbReference>
<organism evidence="4 5">
    <name type="scientific">Wohlfahrtiimonas chitiniclastica</name>
    <dbReference type="NCBI Taxonomy" id="400946"/>
    <lineage>
        <taxon>Bacteria</taxon>
        <taxon>Pseudomonadati</taxon>
        <taxon>Pseudomonadota</taxon>
        <taxon>Gammaproteobacteria</taxon>
        <taxon>Cardiobacteriales</taxon>
        <taxon>Ignatzschineriaceae</taxon>
        <taxon>Wohlfahrtiimonas</taxon>
    </lineage>
</organism>
<dbReference type="EMBL" id="JAGIBU010000005">
    <property type="protein sequence ID" value="MBS7824871.1"/>
    <property type="molecule type" value="Genomic_DNA"/>
</dbReference>
<dbReference type="PANTHER" id="PTHR43000">
    <property type="entry name" value="DTDP-D-GLUCOSE 4,6-DEHYDRATASE-RELATED"/>
    <property type="match status" value="1"/>
</dbReference>
<evidence type="ECO:0000313" key="4">
    <source>
        <dbReference type="EMBL" id="MBS7824871.1"/>
    </source>
</evidence>
<dbReference type="InterPro" id="IPR036291">
    <property type="entry name" value="NAD(P)-bd_dom_sf"/>
</dbReference>
<gene>
    <name evidence="4" type="ORF">J7561_06595</name>
</gene>
<comment type="caution">
    <text evidence="4">The sequence shown here is derived from an EMBL/GenBank/DDBJ whole genome shotgun (WGS) entry which is preliminary data.</text>
</comment>
<dbReference type="AlphaFoldDB" id="A0AB35C0I8"/>
<dbReference type="InterPro" id="IPR001509">
    <property type="entry name" value="Epimerase_deHydtase"/>
</dbReference>
<feature type="domain" description="NAD-dependent epimerase/dehydratase" evidence="3">
    <location>
        <begin position="5"/>
        <end position="159"/>
    </location>
</feature>
<comment type="pathway">
    <text evidence="1">Bacterial outer membrane biogenesis; LPS O-antigen biosynthesis.</text>
</comment>
<dbReference type="Gene3D" id="3.40.50.720">
    <property type="entry name" value="NAD(P)-binding Rossmann-like Domain"/>
    <property type="match status" value="1"/>
</dbReference>
<reference evidence="4" key="1">
    <citation type="submission" date="2021-03" db="EMBL/GenBank/DDBJ databases">
        <title>Identification and antibiotic profiling of Wohlfahrtiimonas chitiniclastica, an underestimated human pathogen.</title>
        <authorList>
            <person name="Kopf A."/>
            <person name="Bunk B."/>
            <person name="Coldewey S."/>
            <person name="Gunzer F."/>
            <person name="Riedel T."/>
            <person name="Schroettner P."/>
        </authorList>
    </citation>
    <scope>NUCLEOTIDE SEQUENCE</scope>
    <source>
        <strain evidence="4">DSM 100917</strain>
    </source>
</reference>
<evidence type="ECO:0000259" key="3">
    <source>
        <dbReference type="Pfam" id="PF01370"/>
    </source>
</evidence>
<protein>
    <submittedName>
        <fullName evidence="4">NAD-dependent epimerase/dehydratase family protein</fullName>
    </submittedName>
</protein>
<accession>A0AB35C0I8</accession>
<dbReference type="RefSeq" id="WP_213404059.1">
    <property type="nucleotide sequence ID" value="NZ_JAGIBT010000006.1"/>
</dbReference>